<dbReference type="InterPro" id="IPR003717">
    <property type="entry name" value="RecO"/>
</dbReference>
<evidence type="ECO:0000313" key="6">
    <source>
        <dbReference type="EMBL" id="EHI58096.1"/>
    </source>
</evidence>
<accession>G5IK32</accession>
<dbReference type="HAMAP" id="MF_00201">
    <property type="entry name" value="RecO"/>
    <property type="match status" value="1"/>
</dbReference>
<keyword evidence="3 4" id="KW-0234">DNA repair</keyword>
<evidence type="ECO:0000256" key="3">
    <source>
        <dbReference type="ARBA" id="ARBA00023204"/>
    </source>
</evidence>
<protein>
    <recommendedName>
        <fullName evidence="4">DNA repair protein RecO</fullName>
    </recommendedName>
    <alternativeName>
        <fullName evidence="4">Recombination protein O</fullName>
    </alternativeName>
</protein>
<evidence type="ECO:0000256" key="2">
    <source>
        <dbReference type="ARBA" id="ARBA00023172"/>
    </source>
</evidence>
<comment type="similarity">
    <text evidence="4">Belongs to the RecO family.</text>
</comment>
<name>G5IK32_9FIRM</name>
<feature type="domain" description="DNA replication/recombination mediator RecO N-terminal" evidence="5">
    <location>
        <begin position="1"/>
        <end position="80"/>
    </location>
</feature>
<evidence type="ECO:0000256" key="4">
    <source>
        <dbReference type="HAMAP-Rule" id="MF_00201"/>
    </source>
</evidence>
<dbReference type="Proteomes" id="UP000005384">
    <property type="component" value="Unassembled WGS sequence"/>
</dbReference>
<dbReference type="EMBL" id="ADLN01000107">
    <property type="protein sequence ID" value="EHI58096.1"/>
    <property type="molecule type" value="Genomic_DNA"/>
</dbReference>
<gene>
    <name evidence="4" type="primary">recO</name>
    <name evidence="6" type="ORF">HMPREF9473_03860</name>
</gene>
<dbReference type="Pfam" id="PF11967">
    <property type="entry name" value="RecO_N"/>
    <property type="match status" value="1"/>
</dbReference>
<dbReference type="InterPro" id="IPR012340">
    <property type="entry name" value="NA-bd_OB-fold"/>
</dbReference>
<evidence type="ECO:0000259" key="5">
    <source>
        <dbReference type="Pfam" id="PF11967"/>
    </source>
</evidence>
<dbReference type="NCBIfam" id="TIGR00613">
    <property type="entry name" value="reco"/>
    <property type="match status" value="1"/>
</dbReference>
<dbReference type="Gene3D" id="2.40.50.140">
    <property type="entry name" value="Nucleic acid-binding proteins"/>
    <property type="match status" value="1"/>
</dbReference>
<dbReference type="GO" id="GO:0006302">
    <property type="term" value="P:double-strand break repair"/>
    <property type="evidence" value="ECO:0007669"/>
    <property type="project" value="TreeGrafter"/>
</dbReference>
<dbReference type="Pfam" id="PF02565">
    <property type="entry name" value="RecO_C"/>
    <property type="match status" value="1"/>
</dbReference>
<dbReference type="HOGENOM" id="CLU_066632_3_0_9"/>
<dbReference type="GO" id="GO:0043590">
    <property type="term" value="C:bacterial nucleoid"/>
    <property type="evidence" value="ECO:0007669"/>
    <property type="project" value="TreeGrafter"/>
</dbReference>
<dbReference type="GO" id="GO:0006310">
    <property type="term" value="P:DNA recombination"/>
    <property type="evidence" value="ECO:0007669"/>
    <property type="project" value="UniProtKB-UniRule"/>
</dbReference>
<dbReference type="PANTHER" id="PTHR33991">
    <property type="entry name" value="DNA REPAIR PROTEIN RECO"/>
    <property type="match status" value="1"/>
</dbReference>
<keyword evidence="2 4" id="KW-0233">DNA recombination</keyword>
<dbReference type="OrthoDB" id="9797083at2"/>
<keyword evidence="1 4" id="KW-0227">DNA damage</keyword>
<keyword evidence="7" id="KW-1185">Reference proteome</keyword>
<proteinExistence type="inferred from homology"/>
<evidence type="ECO:0000256" key="1">
    <source>
        <dbReference type="ARBA" id="ARBA00022763"/>
    </source>
</evidence>
<dbReference type="SUPFAM" id="SSF50249">
    <property type="entry name" value="Nucleic acid-binding proteins"/>
    <property type="match status" value="1"/>
</dbReference>
<dbReference type="SUPFAM" id="SSF57863">
    <property type="entry name" value="ArfGap/RecO-like zinc finger"/>
    <property type="match status" value="1"/>
</dbReference>
<organism evidence="6 7">
    <name type="scientific">Hungatella hathewayi WAL-18680</name>
    <dbReference type="NCBI Taxonomy" id="742737"/>
    <lineage>
        <taxon>Bacteria</taxon>
        <taxon>Bacillati</taxon>
        <taxon>Bacillota</taxon>
        <taxon>Clostridia</taxon>
        <taxon>Lachnospirales</taxon>
        <taxon>Lachnospiraceae</taxon>
        <taxon>Hungatella</taxon>
    </lineage>
</organism>
<dbReference type="PANTHER" id="PTHR33991:SF1">
    <property type="entry name" value="DNA REPAIR PROTEIN RECO"/>
    <property type="match status" value="1"/>
</dbReference>
<comment type="function">
    <text evidence="4">Involved in DNA repair and RecF pathway recombination.</text>
</comment>
<dbReference type="AlphaFoldDB" id="G5IK32"/>
<dbReference type="InterPro" id="IPR037278">
    <property type="entry name" value="ARFGAP/RecO"/>
</dbReference>
<sequence>MRESVKLTGMVLKSAPVGEYDKRLVLLTRERGKLTAFARGARRPGSMLMGPSRPFAFGTFELYEGRDAYNLHGAEITNYFDEISMDMEQCCYGQYFLEFADYYSRENLDGSAMLLLLYQSLRALLKPPIPNRLIQRIFELRAMADNGEYTEHPPREVSDSANYTWEFVIASPLESLYTFQVTDSVFAEFKQCVEINKARYVDRDFHSLEILKTLVN</sequence>
<dbReference type="InterPro" id="IPR022572">
    <property type="entry name" value="DNA_rep/recomb_RecO_N"/>
</dbReference>
<comment type="caution">
    <text evidence="6">The sequence shown here is derived from an EMBL/GenBank/DDBJ whole genome shotgun (WGS) entry which is preliminary data.</text>
</comment>
<evidence type="ECO:0000313" key="7">
    <source>
        <dbReference type="Proteomes" id="UP000005384"/>
    </source>
</evidence>
<dbReference type="PATRIC" id="fig|742737.3.peg.3843"/>
<reference evidence="6 7" key="1">
    <citation type="submission" date="2011-08" db="EMBL/GenBank/DDBJ databases">
        <title>The Genome Sequence of Clostridium hathewayi WAL-18680.</title>
        <authorList>
            <consortium name="The Broad Institute Genome Sequencing Platform"/>
            <person name="Earl A."/>
            <person name="Ward D."/>
            <person name="Feldgarden M."/>
            <person name="Gevers D."/>
            <person name="Finegold S.M."/>
            <person name="Summanen P.H."/>
            <person name="Molitoris D.R."/>
            <person name="Song M."/>
            <person name="Daigneault M."/>
            <person name="Allen-Vercoe E."/>
            <person name="Young S.K."/>
            <person name="Zeng Q."/>
            <person name="Gargeya S."/>
            <person name="Fitzgerald M."/>
            <person name="Haas B."/>
            <person name="Abouelleil A."/>
            <person name="Alvarado L."/>
            <person name="Arachchi H.M."/>
            <person name="Berlin A."/>
            <person name="Brown A."/>
            <person name="Chapman S.B."/>
            <person name="Chen Z."/>
            <person name="Dunbar C."/>
            <person name="Freedman E."/>
            <person name="Gearin G."/>
            <person name="Gellesch M."/>
            <person name="Goldberg J."/>
            <person name="Griggs A."/>
            <person name="Gujja S."/>
            <person name="Heiman D."/>
            <person name="Howarth C."/>
            <person name="Larson L."/>
            <person name="Lui A."/>
            <person name="MacDonald P.J.P."/>
            <person name="Montmayeur A."/>
            <person name="Murphy C."/>
            <person name="Neiman D."/>
            <person name="Pearson M."/>
            <person name="Priest M."/>
            <person name="Roberts A."/>
            <person name="Saif S."/>
            <person name="Shea T."/>
            <person name="Shenoy N."/>
            <person name="Sisk P."/>
            <person name="Stolte C."/>
            <person name="Sykes S."/>
            <person name="Wortman J."/>
            <person name="Nusbaum C."/>
            <person name="Birren B."/>
        </authorList>
    </citation>
    <scope>NUCLEOTIDE SEQUENCE [LARGE SCALE GENOMIC DNA]</scope>
    <source>
        <strain evidence="6 7">WAL-18680</strain>
    </source>
</reference>
<dbReference type="RefSeq" id="WP_006781851.1">
    <property type="nucleotide sequence ID" value="NZ_CP040506.1"/>
</dbReference>